<keyword evidence="2" id="KW-1185">Reference proteome</keyword>
<dbReference type="Proteomes" id="UP000198949">
    <property type="component" value="Unassembled WGS sequence"/>
</dbReference>
<dbReference type="OrthoDB" id="5195975at2"/>
<reference evidence="2" key="1">
    <citation type="submission" date="2016-10" db="EMBL/GenBank/DDBJ databases">
        <authorList>
            <person name="Varghese N."/>
            <person name="Submissions S."/>
        </authorList>
    </citation>
    <scope>NUCLEOTIDE SEQUENCE [LARGE SCALE GENOMIC DNA]</scope>
    <source>
        <strain evidence="2">CGMCC 4.3516</strain>
    </source>
</reference>
<dbReference type="RefSeq" id="WP_143014981.1">
    <property type="nucleotide sequence ID" value="NZ_FNAD01000011.1"/>
</dbReference>
<organism evidence="1 2">
    <name type="scientific">Glycomyces harbinensis</name>
    <dbReference type="NCBI Taxonomy" id="58114"/>
    <lineage>
        <taxon>Bacteria</taxon>
        <taxon>Bacillati</taxon>
        <taxon>Actinomycetota</taxon>
        <taxon>Actinomycetes</taxon>
        <taxon>Glycomycetales</taxon>
        <taxon>Glycomycetaceae</taxon>
        <taxon>Glycomyces</taxon>
    </lineage>
</organism>
<protein>
    <recommendedName>
        <fullName evidence="3">Sigma-70, region 4</fullName>
    </recommendedName>
</protein>
<accession>A0A1G6ZRG9</accession>
<dbReference type="AlphaFoldDB" id="A0A1G6ZRG9"/>
<sequence>MNDSGNVRQPSRKILAVKRAGEIRRRRIAAAREREARIEQTVVGVITAGLAIEEANASITSGVTELRSLGETPEGIAELCGMRVNDVRTALTAAKKAEAEATAPVPRPA</sequence>
<evidence type="ECO:0000313" key="1">
    <source>
        <dbReference type="EMBL" id="SDE04156.1"/>
    </source>
</evidence>
<gene>
    <name evidence="1" type="ORF">SAMN05216270_111112</name>
</gene>
<dbReference type="EMBL" id="FNAD01000011">
    <property type="protein sequence ID" value="SDE04156.1"/>
    <property type="molecule type" value="Genomic_DNA"/>
</dbReference>
<name>A0A1G6ZRG9_9ACTN</name>
<proteinExistence type="predicted"/>
<evidence type="ECO:0000313" key="2">
    <source>
        <dbReference type="Proteomes" id="UP000198949"/>
    </source>
</evidence>
<evidence type="ECO:0008006" key="3">
    <source>
        <dbReference type="Google" id="ProtNLM"/>
    </source>
</evidence>